<proteinExistence type="predicted"/>
<organism evidence="3 4">
    <name type="scientific">Moraxella nasicaprae</name>
    <dbReference type="NCBI Taxonomy" id="2904122"/>
    <lineage>
        <taxon>Bacteria</taxon>
        <taxon>Pseudomonadati</taxon>
        <taxon>Pseudomonadota</taxon>
        <taxon>Gammaproteobacteria</taxon>
        <taxon>Moraxellales</taxon>
        <taxon>Moraxellaceae</taxon>
        <taxon>Moraxella</taxon>
    </lineage>
</organism>
<dbReference type="RefSeq" id="WP_263076278.1">
    <property type="nucleotide sequence ID" value="NZ_CP089977.1"/>
</dbReference>
<evidence type="ECO:0000256" key="2">
    <source>
        <dbReference type="SAM" id="SignalP"/>
    </source>
</evidence>
<evidence type="ECO:0000313" key="4">
    <source>
        <dbReference type="Proteomes" id="UP001063782"/>
    </source>
</evidence>
<gene>
    <name evidence="3" type="ORF">LU297_09515</name>
</gene>
<evidence type="ECO:0000256" key="1">
    <source>
        <dbReference type="ARBA" id="ARBA00022729"/>
    </source>
</evidence>
<dbReference type="SUPFAM" id="SSF101756">
    <property type="entry name" value="Hypothetical protein YgiW"/>
    <property type="match status" value="1"/>
</dbReference>
<dbReference type="PROSITE" id="PS51257">
    <property type="entry name" value="PROKAR_LIPOPROTEIN"/>
    <property type="match status" value="1"/>
</dbReference>
<keyword evidence="1 2" id="KW-0732">Signal</keyword>
<accession>A0ABY6F3W7</accession>
<dbReference type="PANTHER" id="PTHR36571">
    <property type="entry name" value="PROTEIN YGIW"/>
    <property type="match status" value="1"/>
</dbReference>
<dbReference type="EMBL" id="CP089977">
    <property type="protein sequence ID" value="UXZ04783.1"/>
    <property type="molecule type" value="Genomic_DNA"/>
</dbReference>
<dbReference type="Proteomes" id="UP001063782">
    <property type="component" value="Chromosome"/>
</dbReference>
<dbReference type="Gene3D" id="2.40.50.200">
    <property type="entry name" value="Bacterial OB-fold"/>
    <property type="match status" value="1"/>
</dbReference>
<dbReference type="PANTHER" id="PTHR36571:SF1">
    <property type="entry name" value="PROTEIN YGIW"/>
    <property type="match status" value="1"/>
</dbReference>
<feature type="signal peptide" evidence="2">
    <location>
        <begin position="1"/>
        <end position="25"/>
    </location>
</feature>
<sequence>MKKIALASVVAALVAGLTACNNTPAASEVVLPKSQNNTAVVNQPAANTAVNSHAVANQISPISSLANARDESMVRLQGKVVRALPDEKYEFADATGTVIVEIDHELWMGRAITPNDVITIVGEVDVEYRPTKQVIIDVQSIEF</sequence>
<protein>
    <submittedName>
        <fullName evidence="3">NirD/YgiW/YdeI family stress tolerance protein</fullName>
    </submittedName>
</protein>
<name>A0ABY6F3W7_9GAMM</name>
<dbReference type="NCBIfam" id="NF033674">
    <property type="entry name" value="stress_OB_fold"/>
    <property type="match status" value="1"/>
</dbReference>
<reference evidence="3" key="1">
    <citation type="submission" date="2021-12" db="EMBL/GenBank/DDBJ databases">
        <title>taxonomy of Moraxella sp. ZY201224.</title>
        <authorList>
            <person name="Li F."/>
        </authorList>
    </citation>
    <scope>NUCLEOTIDE SEQUENCE</scope>
    <source>
        <strain evidence="3">ZY201224</strain>
    </source>
</reference>
<dbReference type="InterPro" id="IPR036700">
    <property type="entry name" value="BOBF_sf"/>
</dbReference>
<feature type="chain" id="PRO_5046800903" evidence="2">
    <location>
        <begin position="26"/>
        <end position="143"/>
    </location>
</feature>
<dbReference type="Pfam" id="PF04076">
    <property type="entry name" value="BOF"/>
    <property type="match status" value="1"/>
</dbReference>
<evidence type="ECO:0000313" key="3">
    <source>
        <dbReference type="EMBL" id="UXZ04783.1"/>
    </source>
</evidence>
<dbReference type="InterPro" id="IPR005220">
    <property type="entry name" value="CarO-like"/>
</dbReference>
<keyword evidence="4" id="KW-1185">Reference proteome</keyword>